<dbReference type="RefSeq" id="WP_377290848.1">
    <property type="nucleotide sequence ID" value="NZ_JBHSBM010000025.1"/>
</dbReference>
<dbReference type="SUPFAM" id="SSF46894">
    <property type="entry name" value="C-terminal effector domain of the bipartite response regulators"/>
    <property type="match status" value="1"/>
</dbReference>
<evidence type="ECO:0000259" key="1">
    <source>
        <dbReference type="SMART" id="SM00421"/>
    </source>
</evidence>
<dbReference type="InterPro" id="IPR000792">
    <property type="entry name" value="Tscrpt_reg_LuxR_C"/>
</dbReference>
<accession>A0ABV8IET5</accession>
<comment type="caution">
    <text evidence="2">The sequence shown here is derived from an EMBL/GenBank/DDBJ whole genome shotgun (WGS) entry which is preliminary data.</text>
</comment>
<dbReference type="PANTHER" id="PTHR34293:SF1">
    <property type="entry name" value="HTH-TYPE TRANSCRIPTIONAL REGULATOR TRMBL2"/>
    <property type="match status" value="1"/>
</dbReference>
<feature type="domain" description="HTH luxR-type" evidence="1">
    <location>
        <begin position="157"/>
        <end position="214"/>
    </location>
</feature>
<dbReference type="GO" id="GO:0003677">
    <property type="term" value="F:DNA binding"/>
    <property type="evidence" value="ECO:0007669"/>
    <property type="project" value="UniProtKB-KW"/>
</dbReference>
<reference evidence="3" key="1">
    <citation type="journal article" date="2019" name="Int. J. Syst. Evol. Microbiol.">
        <title>The Global Catalogue of Microorganisms (GCM) 10K type strain sequencing project: providing services to taxonomists for standard genome sequencing and annotation.</title>
        <authorList>
            <consortium name="The Broad Institute Genomics Platform"/>
            <consortium name="The Broad Institute Genome Sequencing Center for Infectious Disease"/>
            <person name="Wu L."/>
            <person name="Ma J."/>
        </authorList>
    </citation>
    <scope>NUCLEOTIDE SEQUENCE [LARGE SCALE GENOMIC DNA]</scope>
    <source>
        <strain evidence="3">TBRC 4489</strain>
    </source>
</reference>
<gene>
    <name evidence="2" type="ORF">ACFOWE_22255</name>
</gene>
<keyword evidence="2" id="KW-0238">DNA-binding</keyword>
<evidence type="ECO:0000313" key="3">
    <source>
        <dbReference type="Proteomes" id="UP001595850"/>
    </source>
</evidence>
<keyword evidence="3" id="KW-1185">Reference proteome</keyword>
<evidence type="ECO:0000313" key="2">
    <source>
        <dbReference type="EMBL" id="MFC4061033.1"/>
    </source>
</evidence>
<dbReference type="InterPro" id="IPR016032">
    <property type="entry name" value="Sig_transdc_resp-reg_C-effctor"/>
</dbReference>
<dbReference type="Proteomes" id="UP001595850">
    <property type="component" value="Unassembled WGS sequence"/>
</dbReference>
<dbReference type="SMART" id="SM00421">
    <property type="entry name" value="HTH_LUXR"/>
    <property type="match status" value="1"/>
</dbReference>
<dbReference type="PANTHER" id="PTHR34293">
    <property type="entry name" value="HTH-TYPE TRANSCRIPTIONAL REGULATOR TRMBL2"/>
    <property type="match status" value="1"/>
</dbReference>
<dbReference type="InterPro" id="IPR051797">
    <property type="entry name" value="TrmB-like"/>
</dbReference>
<proteinExistence type="predicted"/>
<organism evidence="2 3">
    <name type="scientific">Planomonospora corallina</name>
    <dbReference type="NCBI Taxonomy" id="1806052"/>
    <lineage>
        <taxon>Bacteria</taxon>
        <taxon>Bacillati</taxon>
        <taxon>Actinomycetota</taxon>
        <taxon>Actinomycetes</taxon>
        <taxon>Streptosporangiales</taxon>
        <taxon>Streptosporangiaceae</taxon>
        <taxon>Planomonospora</taxon>
    </lineage>
</organism>
<dbReference type="InterPro" id="IPR036388">
    <property type="entry name" value="WH-like_DNA-bd_sf"/>
</dbReference>
<dbReference type="Gene3D" id="1.10.10.10">
    <property type="entry name" value="Winged helix-like DNA-binding domain superfamily/Winged helix DNA-binding domain"/>
    <property type="match status" value="1"/>
</dbReference>
<dbReference type="EMBL" id="JBHSBM010000025">
    <property type="protein sequence ID" value="MFC4061033.1"/>
    <property type="molecule type" value="Genomic_DNA"/>
</dbReference>
<name>A0ABV8IET5_9ACTN</name>
<protein>
    <submittedName>
        <fullName evidence="2">DNA-binding response regulator</fullName>
    </submittedName>
</protein>
<sequence>MTTDQVITVRGDAELVARAGHLFAGIRQEFVCAARDLDTWSQPAARQAVTDRMRATGGAGLAVRKLLSPVALADEAARSHLREVMAGGAQVRISSTGLPHETIVIDRRVAILAGRDAPGPREFTVTTSPALVGGVHALFQAAWEAATDLGAYLAGDVPHLDADGLAVLRALGSGHTDEAAARRLGLSLRTYRRRVAELMAKLDAGSRFQAGVRVGELGLGLGGGPAVAG</sequence>